<keyword evidence="2" id="KW-0732">Signal</keyword>
<feature type="chain" id="PRO_5011602027" evidence="2">
    <location>
        <begin position="26"/>
        <end position="204"/>
    </location>
</feature>
<dbReference type="InterPro" id="IPR052211">
    <property type="entry name" value="Cpx_auxiliary_protein"/>
</dbReference>
<dbReference type="PANTHER" id="PTHR38102">
    <property type="entry name" value="PERIPLASMIC CHAPERONE SPY"/>
    <property type="match status" value="1"/>
</dbReference>
<reference evidence="4" key="1">
    <citation type="submission" date="2016-10" db="EMBL/GenBank/DDBJ databases">
        <authorList>
            <person name="Varghese N."/>
            <person name="Submissions S."/>
        </authorList>
    </citation>
    <scope>NUCLEOTIDE SEQUENCE [LARGE SCALE GENOMIC DNA]</scope>
    <source>
        <strain evidence="4">CGMCC 1.11014</strain>
    </source>
</reference>
<dbReference type="Gene3D" id="1.20.120.1490">
    <property type="match status" value="1"/>
</dbReference>
<dbReference type="STRING" id="1035707.SAMN05216552_100684"/>
<evidence type="ECO:0000256" key="2">
    <source>
        <dbReference type="SAM" id="SignalP"/>
    </source>
</evidence>
<dbReference type="EMBL" id="FPBO01000006">
    <property type="protein sequence ID" value="SFU62521.1"/>
    <property type="molecule type" value="Genomic_DNA"/>
</dbReference>
<dbReference type="GO" id="GO:0030288">
    <property type="term" value="C:outer membrane-bounded periplasmic space"/>
    <property type="evidence" value="ECO:0007669"/>
    <property type="project" value="TreeGrafter"/>
</dbReference>
<feature type="signal peptide" evidence="2">
    <location>
        <begin position="1"/>
        <end position="25"/>
    </location>
</feature>
<evidence type="ECO:0000313" key="4">
    <source>
        <dbReference type="Proteomes" id="UP000199391"/>
    </source>
</evidence>
<feature type="compositionally biased region" description="Gly residues" evidence="1">
    <location>
        <begin position="59"/>
        <end position="73"/>
    </location>
</feature>
<feature type="compositionally biased region" description="Gly residues" evidence="1">
    <location>
        <begin position="34"/>
        <end position="47"/>
    </location>
</feature>
<organism evidence="3 4">
    <name type="scientific">Pseudoduganella namucuonensis</name>
    <dbReference type="NCBI Taxonomy" id="1035707"/>
    <lineage>
        <taxon>Bacteria</taxon>
        <taxon>Pseudomonadati</taxon>
        <taxon>Pseudomonadota</taxon>
        <taxon>Betaproteobacteria</taxon>
        <taxon>Burkholderiales</taxon>
        <taxon>Oxalobacteraceae</taxon>
        <taxon>Telluria group</taxon>
        <taxon>Pseudoduganella</taxon>
    </lineage>
</organism>
<accession>A0A1I7HPF2</accession>
<evidence type="ECO:0000313" key="3">
    <source>
        <dbReference type="EMBL" id="SFU62521.1"/>
    </source>
</evidence>
<dbReference type="Proteomes" id="UP000199391">
    <property type="component" value="Unassembled WGS sequence"/>
</dbReference>
<dbReference type="PANTHER" id="PTHR38102:SF1">
    <property type="entry name" value="PERIPLASMIC CHAPERONE SPY"/>
    <property type="match status" value="1"/>
</dbReference>
<name>A0A1I7HPF2_9BURK</name>
<keyword evidence="4" id="KW-1185">Reference proteome</keyword>
<dbReference type="AlphaFoldDB" id="A0A1I7HPF2"/>
<feature type="compositionally biased region" description="Pro residues" evidence="1">
    <location>
        <begin position="89"/>
        <end position="100"/>
    </location>
</feature>
<protein>
    <submittedName>
        <fullName evidence="3">Protein refolding chaperone Spy/CpxP family</fullName>
    </submittedName>
</protein>
<dbReference type="GO" id="GO:0051082">
    <property type="term" value="F:unfolded protein binding"/>
    <property type="evidence" value="ECO:0007669"/>
    <property type="project" value="TreeGrafter"/>
</dbReference>
<feature type="region of interest" description="Disordered" evidence="1">
    <location>
        <begin position="29"/>
        <end position="101"/>
    </location>
</feature>
<gene>
    <name evidence="3" type="ORF">SAMN05216552_100684</name>
</gene>
<proteinExistence type="predicted"/>
<dbReference type="RefSeq" id="WP_229489656.1">
    <property type="nucleotide sequence ID" value="NZ_FPBO01000006.1"/>
</dbReference>
<evidence type="ECO:0000256" key="1">
    <source>
        <dbReference type="SAM" id="MobiDB-lite"/>
    </source>
</evidence>
<sequence>MKIKNMTPLTVALAVALALPLATFAESTVESGDAGFGPGPGMHTPGGPGMPPPGAAPGMRGGHGVPGGPGGPDGQRPDGAGPQGAGPHGGPPPMFAPPPFMRGLALTESQQDKVFTILHGQAPYLREQQRNLHKAQEGLHQMSTVEKYEDAKAAALAQSAAQAMANLELARVRTEQKLLAVLTADQRKQLDQRMAELPPRAPRS</sequence>